<name>A0A5W5V950_SALET</name>
<dbReference type="EMBL" id="AAHUNW010000054">
    <property type="protein sequence ID" value="ECA5013624.1"/>
    <property type="molecule type" value="Genomic_DNA"/>
</dbReference>
<evidence type="ECO:0000313" key="3">
    <source>
        <dbReference type="EMBL" id="ECA5013624.1"/>
    </source>
</evidence>
<proteinExistence type="predicted"/>
<sequence>MNYMFEESLSENMATPDDTTSIHVLNAAYAVLARTLNDKIPGFSDDLLANLDRVYAQNEGQQFTQLAIAQLAIRVKKLTDAQG</sequence>
<dbReference type="EMBL" id="AAHKTS010000070">
    <property type="protein sequence ID" value="EBX2833977.1"/>
    <property type="molecule type" value="Genomic_DNA"/>
</dbReference>
<dbReference type="RefSeq" id="WP_038642087.1">
    <property type="nucleotide sequence ID" value="NZ_MXMN01000048.1"/>
</dbReference>
<reference evidence="2" key="1">
    <citation type="submission" date="2018-07" db="EMBL/GenBank/DDBJ databases">
        <authorList>
            <person name="Ashton P.M."/>
            <person name="Dallman T."/>
            <person name="Nair S."/>
            <person name="De Pinna E."/>
            <person name="Peters T."/>
            <person name="Grant K."/>
        </authorList>
    </citation>
    <scope>NUCLEOTIDE SEQUENCE</scope>
    <source>
        <strain evidence="2">190590</strain>
        <strain evidence="1">399751</strain>
        <strain evidence="3">651047</strain>
    </source>
</reference>
<dbReference type="EMBL" id="AAHKVU010000049">
    <property type="protein sequence ID" value="EBX3096111.1"/>
    <property type="molecule type" value="Genomic_DNA"/>
</dbReference>
<dbReference type="AlphaFoldDB" id="A0A5W5V950"/>
<protein>
    <submittedName>
        <fullName evidence="2">Uncharacterized protein</fullName>
    </submittedName>
</protein>
<accession>A0A5W5V950</accession>
<evidence type="ECO:0000313" key="2">
    <source>
        <dbReference type="EMBL" id="EBX3096111.1"/>
    </source>
</evidence>
<comment type="caution">
    <text evidence="2">The sequence shown here is derived from an EMBL/GenBank/DDBJ whole genome shotgun (WGS) entry which is preliminary data.</text>
</comment>
<organism evidence="2">
    <name type="scientific">Salmonella enterica subsp. enterica serovar Cubana</name>
    <dbReference type="NCBI Taxonomy" id="189201"/>
    <lineage>
        <taxon>Bacteria</taxon>
        <taxon>Pseudomonadati</taxon>
        <taxon>Pseudomonadota</taxon>
        <taxon>Gammaproteobacteria</taxon>
        <taxon>Enterobacterales</taxon>
        <taxon>Enterobacteriaceae</taxon>
        <taxon>Salmonella</taxon>
    </lineage>
</organism>
<gene>
    <name evidence="1" type="ORF">DRM57_23340</name>
    <name evidence="2" type="ORF">DRT12_23420</name>
    <name evidence="3" type="ORF">ELQ65_23020</name>
</gene>
<evidence type="ECO:0000313" key="1">
    <source>
        <dbReference type="EMBL" id="EBX2833977.1"/>
    </source>
</evidence>